<evidence type="ECO:0000313" key="2">
    <source>
        <dbReference type="Proteomes" id="UP000628463"/>
    </source>
</evidence>
<comment type="caution">
    <text evidence="1">The sequence shown here is derived from an EMBL/GenBank/DDBJ whole genome shotgun (WGS) entry which is preliminary data.</text>
</comment>
<dbReference type="Proteomes" id="UP000628463">
    <property type="component" value="Unassembled WGS sequence"/>
</dbReference>
<dbReference type="RefSeq" id="WP_186836814.1">
    <property type="nucleotide sequence ID" value="NZ_JACOPD010000005.1"/>
</dbReference>
<name>A0ABR7G092_9FIRM</name>
<dbReference type="EMBL" id="JACOPD010000005">
    <property type="protein sequence ID" value="MBC5680849.1"/>
    <property type="molecule type" value="Genomic_DNA"/>
</dbReference>
<reference evidence="1 2" key="1">
    <citation type="submission" date="2020-08" db="EMBL/GenBank/DDBJ databases">
        <title>Genome public.</title>
        <authorList>
            <person name="Liu C."/>
            <person name="Sun Q."/>
        </authorList>
    </citation>
    <scope>NUCLEOTIDE SEQUENCE [LARGE SCALE GENOMIC DNA]</scope>
    <source>
        <strain evidence="1 2">NSJ-43</strain>
    </source>
</reference>
<sequence>MNDKNDSAIKPIESFEIMACDELPNKSKLKKLELSSNQKASISMLHQELPSIMAAQTLANAYILNLPNGVSISDLMHYKNGQLGTPFYGEHGIAGHASLTQMRQQAVLMGAFSVMAMASGQYFLKNINNNLTVINQKADKILEFLYGDKKAELMSEVSFVNSAYQNYNSIMGYDNQRTATIISLQTARKTAVKDIEFYMSDLDSLVKSKDSNDLEQFVNKAFKIKDCLQLSVQLYCMSTILEVFYSQNFETDYITYVEKDILTYIDKCEKRLLSSFSAIEMYVINFKGHPLKKIDKSIYENRIAEYVELLGNGKEFIERKPLQSVLQSCLQNQVCYLDKDGELYLKIA</sequence>
<organism evidence="1 2">
    <name type="scientific">Lachnospira hominis</name>
    <name type="common">ex Liu et al. 2021</name>
    <dbReference type="NCBI Taxonomy" id="2763051"/>
    <lineage>
        <taxon>Bacteria</taxon>
        <taxon>Bacillati</taxon>
        <taxon>Bacillota</taxon>
        <taxon>Clostridia</taxon>
        <taxon>Lachnospirales</taxon>
        <taxon>Lachnospiraceae</taxon>
        <taxon>Lachnospira</taxon>
    </lineage>
</organism>
<evidence type="ECO:0000313" key="1">
    <source>
        <dbReference type="EMBL" id="MBC5680849.1"/>
    </source>
</evidence>
<keyword evidence="2" id="KW-1185">Reference proteome</keyword>
<protein>
    <submittedName>
        <fullName evidence="1">Uncharacterized protein</fullName>
    </submittedName>
</protein>
<accession>A0ABR7G092</accession>
<proteinExistence type="predicted"/>
<gene>
    <name evidence="1" type="ORF">H8S01_07750</name>
</gene>